<reference evidence="2 3" key="1">
    <citation type="submission" date="2021-04" db="EMBL/GenBank/DDBJ databases">
        <authorList>
            <person name="Bliznina A."/>
        </authorList>
    </citation>
    <scope>NUCLEOTIDE SEQUENCE [LARGE SCALE GENOMIC DNA]</scope>
</reference>
<sequence length="205" mass="22823">MDFESTSGQSSSAMEAAEIVELKPCVEELNNSADSNMVQLDMVELNEVPPEVGEIKMKGSNVSITPRSLICVELPVKVDNPEKIIGALGGRQVLLDTFNDVGTSQFTKRRLNFSFRPDDPHAHAACGDPCITENALVLIQKLRSKKDPKKTKMRMKIVGCSSIAYKFQAPADCQQLPVLPFENEKAKCVQFCLLSIRTPRRLWKR</sequence>
<dbReference type="Gene3D" id="3.30.200.160">
    <property type="entry name" value="TFIIIC, subcomplex tauA, subunit Sfc1, barrel domain"/>
    <property type="match status" value="1"/>
</dbReference>
<evidence type="ECO:0000313" key="3">
    <source>
        <dbReference type="Proteomes" id="UP001158576"/>
    </source>
</evidence>
<dbReference type="InterPro" id="IPR042536">
    <property type="entry name" value="TFIIIC_tauA_Sfc1"/>
</dbReference>
<keyword evidence="3" id="KW-1185">Reference proteome</keyword>
<protein>
    <submittedName>
        <fullName evidence="2">Oidioi.mRNA.OKI2018_I69.XSR.g13407.t1.cds</fullName>
    </submittedName>
</protein>
<dbReference type="PANTHER" id="PTHR13230:SF5">
    <property type="entry name" value="GENERAL TRANSCRIPTION FACTOR 3C POLYPEPTIDE 5"/>
    <property type="match status" value="1"/>
</dbReference>
<dbReference type="InterPro" id="IPR040454">
    <property type="entry name" value="TF_IIIC_Tfc1/Sfc1"/>
</dbReference>
<evidence type="ECO:0000259" key="1">
    <source>
        <dbReference type="Pfam" id="PF17682"/>
    </source>
</evidence>
<dbReference type="Pfam" id="PF17682">
    <property type="entry name" value="Tau95_N"/>
    <property type="match status" value="1"/>
</dbReference>
<accession>A0ABN7S6S1</accession>
<evidence type="ECO:0000313" key="2">
    <source>
        <dbReference type="EMBL" id="CAG5094271.1"/>
    </source>
</evidence>
<dbReference type="PANTHER" id="PTHR13230">
    <property type="entry name" value="GENERAL TRANSCRIPTION FACTOR IIIC, POLYPEPTIDE 5"/>
    <property type="match status" value="1"/>
</dbReference>
<name>A0ABN7S6S1_OIKDI</name>
<feature type="domain" description="Transcription factor IIIC subunit Tfc1/Sfc1 triple barrel" evidence="1">
    <location>
        <begin position="70"/>
        <end position="175"/>
    </location>
</feature>
<gene>
    <name evidence="2" type="ORF">OKIOD_LOCUS4965</name>
</gene>
<dbReference type="Proteomes" id="UP001158576">
    <property type="component" value="Chromosome XSR"/>
</dbReference>
<organism evidence="2 3">
    <name type="scientific">Oikopleura dioica</name>
    <name type="common">Tunicate</name>
    <dbReference type="NCBI Taxonomy" id="34765"/>
    <lineage>
        <taxon>Eukaryota</taxon>
        <taxon>Metazoa</taxon>
        <taxon>Chordata</taxon>
        <taxon>Tunicata</taxon>
        <taxon>Appendicularia</taxon>
        <taxon>Copelata</taxon>
        <taxon>Oikopleuridae</taxon>
        <taxon>Oikopleura</taxon>
    </lineage>
</organism>
<dbReference type="EMBL" id="OU015569">
    <property type="protein sequence ID" value="CAG5094271.1"/>
    <property type="molecule type" value="Genomic_DNA"/>
</dbReference>
<proteinExistence type="predicted"/>
<dbReference type="InterPro" id="IPR041499">
    <property type="entry name" value="Tfc1/Sfc1_N"/>
</dbReference>